<accession>A0A3B0MJP1</accession>
<dbReference type="CDD" id="cd00487">
    <property type="entry name" value="Pep_deformylase"/>
    <property type="match status" value="1"/>
</dbReference>
<evidence type="ECO:0000256" key="5">
    <source>
        <dbReference type="ARBA" id="ARBA00023004"/>
    </source>
</evidence>
<feature type="binding site" evidence="6">
    <location>
        <position position="133"/>
    </location>
    <ligand>
        <name>Fe cation</name>
        <dbReference type="ChEBI" id="CHEBI:24875"/>
    </ligand>
</feature>
<dbReference type="GO" id="GO:0006412">
    <property type="term" value="P:translation"/>
    <property type="evidence" value="ECO:0007669"/>
    <property type="project" value="UniProtKB-UniRule"/>
</dbReference>
<sequence length="171" mass="19741">MSVLNILHYPDERLRKIAEPVKKVDAEIQRIVNHMFETMYEEEGIGLSATQVNIHQRIIVIDVSESRNERLVLINPVILETAGETGIEEGCLSVPEQRAFVSRAKWVKIKALDINGKEFELETDDLLAICIQHEIDHLNGKLFIDYLSALKRQRIRQKIEKLERLKAKTTK</sequence>
<dbReference type="NCBIfam" id="NF001159">
    <property type="entry name" value="PRK00150.1-3"/>
    <property type="match status" value="1"/>
</dbReference>
<dbReference type="PANTHER" id="PTHR10458:SF21">
    <property type="entry name" value="PEPTIDE DEFORMYLASE"/>
    <property type="match status" value="1"/>
</dbReference>
<feature type="binding site" evidence="6">
    <location>
        <position position="91"/>
    </location>
    <ligand>
        <name>Fe cation</name>
        <dbReference type="ChEBI" id="CHEBI:24875"/>
    </ligand>
</feature>
<dbReference type="Pfam" id="PF01327">
    <property type="entry name" value="Pep_deformylase"/>
    <property type="match status" value="1"/>
</dbReference>
<evidence type="ECO:0000256" key="6">
    <source>
        <dbReference type="HAMAP-Rule" id="MF_00163"/>
    </source>
</evidence>
<comment type="catalytic activity">
    <reaction evidence="6">
        <text>N-terminal N-formyl-L-methionyl-[peptide] + H2O = N-terminal L-methionyl-[peptide] + formate</text>
        <dbReference type="Rhea" id="RHEA:24420"/>
        <dbReference type="Rhea" id="RHEA-COMP:10639"/>
        <dbReference type="Rhea" id="RHEA-COMP:10640"/>
        <dbReference type="ChEBI" id="CHEBI:15377"/>
        <dbReference type="ChEBI" id="CHEBI:15740"/>
        <dbReference type="ChEBI" id="CHEBI:49298"/>
        <dbReference type="ChEBI" id="CHEBI:64731"/>
        <dbReference type="EC" id="3.5.1.88"/>
    </reaction>
</comment>
<keyword evidence="4 6" id="KW-0648">Protein biosynthesis</keyword>
<name>A0A3B0MJP1_9GAMM</name>
<dbReference type="PANTHER" id="PTHR10458">
    <property type="entry name" value="PEPTIDE DEFORMYLASE"/>
    <property type="match status" value="1"/>
</dbReference>
<reference evidence="7" key="1">
    <citation type="submission" date="2018-04" db="EMBL/GenBank/DDBJ databases">
        <authorList>
            <person name="Go L.Y."/>
            <person name="Mitchell J.A."/>
        </authorList>
    </citation>
    <scope>NUCLEOTIDE SEQUENCE</scope>
    <source>
        <strain evidence="7">ARTV</strain>
    </source>
</reference>
<feature type="active site" evidence="6">
    <location>
        <position position="134"/>
    </location>
</feature>
<keyword evidence="5 6" id="KW-0408">Iron</keyword>
<comment type="function">
    <text evidence="6">Removes the formyl group from the N-terminal Met of newly synthesized proteins. Requires at least a dipeptide for an efficient rate of reaction. N-terminal L-methionine is a prerequisite for activity but the enzyme has broad specificity at other positions.</text>
</comment>
<evidence type="ECO:0000256" key="2">
    <source>
        <dbReference type="ARBA" id="ARBA00022723"/>
    </source>
</evidence>
<feature type="binding site" evidence="6">
    <location>
        <position position="137"/>
    </location>
    <ligand>
        <name>Fe cation</name>
        <dbReference type="ChEBI" id="CHEBI:24875"/>
    </ligand>
</feature>
<proteinExistence type="inferred from homology"/>
<gene>
    <name evidence="6 7" type="primary">def</name>
    <name evidence="7" type="ORF">ARTV_1636</name>
</gene>
<evidence type="ECO:0000313" key="7">
    <source>
        <dbReference type="EMBL" id="SSW95614.1"/>
    </source>
</evidence>
<dbReference type="InterPro" id="IPR023635">
    <property type="entry name" value="Peptide_deformylase"/>
</dbReference>
<evidence type="ECO:0000256" key="3">
    <source>
        <dbReference type="ARBA" id="ARBA00022801"/>
    </source>
</evidence>
<dbReference type="AlphaFoldDB" id="A0A3B0MJP1"/>
<keyword evidence="2 6" id="KW-0479">Metal-binding</keyword>
<protein>
    <recommendedName>
        <fullName evidence="6">Peptide deformylase</fullName>
        <shortName evidence="6">PDF</shortName>
        <ecNumber evidence="6">3.5.1.88</ecNumber>
    </recommendedName>
    <alternativeName>
        <fullName evidence="6">Polypeptide deformylase</fullName>
    </alternativeName>
</protein>
<dbReference type="EC" id="3.5.1.88" evidence="6"/>
<dbReference type="GO" id="GO:0042586">
    <property type="term" value="F:peptide deformylase activity"/>
    <property type="evidence" value="ECO:0007669"/>
    <property type="project" value="UniProtKB-UniRule"/>
</dbReference>
<dbReference type="NCBIfam" id="TIGR00079">
    <property type="entry name" value="pept_deformyl"/>
    <property type="match status" value="1"/>
</dbReference>
<dbReference type="InterPro" id="IPR036821">
    <property type="entry name" value="Peptide_deformylase_sf"/>
</dbReference>
<comment type="cofactor">
    <cofactor evidence="6">
        <name>Fe(2+)</name>
        <dbReference type="ChEBI" id="CHEBI:29033"/>
    </cofactor>
    <text evidence="6">Binds 1 Fe(2+) ion.</text>
</comment>
<evidence type="ECO:0000256" key="1">
    <source>
        <dbReference type="ARBA" id="ARBA00010759"/>
    </source>
</evidence>
<organism evidence="7">
    <name type="scientific">Arsenophonus endosymbiont of Trialeurodes vaporariorum</name>
    <dbReference type="NCBI Taxonomy" id="235567"/>
    <lineage>
        <taxon>Bacteria</taxon>
        <taxon>Pseudomonadati</taxon>
        <taxon>Pseudomonadota</taxon>
        <taxon>Gammaproteobacteria</taxon>
        <taxon>Enterobacterales</taxon>
        <taxon>Morganellaceae</taxon>
        <taxon>Arsenophonus</taxon>
    </lineage>
</organism>
<dbReference type="SUPFAM" id="SSF56420">
    <property type="entry name" value="Peptide deformylase"/>
    <property type="match status" value="1"/>
</dbReference>
<dbReference type="FunFam" id="3.90.45.10:FF:000001">
    <property type="entry name" value="Peptide deformylase"/>
    <property type="match status" value="1"/>
</dbReference>
<dbReference type="EMBL" id="UFQR01000006">
    <property type="protein sequence ID" value="SSW95614.1"/>
    <property type="molecule type" value="Genomic_DNA"/>
</dbReference>
<dbReference type="GO" id="GO:0046872">
    <property type="term" value="F:metal ion binding"/>
    <property type="evidence" value="ECO:0007669"/>
    <property type="project" value="UniProtKB-KW"/>
</dbReference>
<keyword evidence="3 6" id="KW-0378">Hydrolase</keyword>
<dbReference type="PIRSF" id="PIRSF004749">
    <property type="entry name" value="Pep_def"/>
    <property type="match status" value="1"/>
</dbReference>
<dbReference type="PRINTS" id="PR01576">
    <property type="entry name" value="PDEFORMYLASE"/>
</dbReference>
<dbReference type="Gene3D" id="3.90.45.10">
    <property type="entry name" value="Peptide deformylase"/>
    <property type="match status" value="1"/>
</dbReference>
<comment type="similarity">
    <text evidence="1 6">Belongs to the polypeptide deformylase family.</text>
</comment>
<evidence type="ECO:0000256" key="4">
    <source>
        <dbReference type="ARBA" id="ARBA00022917"/>
    </source>
</evidence>
<dbReference type="HAMAP" id="MF_00163">
    <property type="entry name" value="Pep_deformylase"/>
    <property type="match status" value="1"/>
</dbReference>